<evidence type="ECO:0000313" key="1">
    <source>
        <dbReference type="EMBL" id="KXA17882.1"/>
    </source>
</evidence>
<dbReference type="PATRIC" id="fig|2702.99.peg.904"/>
<dbReference type="RefSeq" id="WP_060787075.1">
    <property type="nucleotide sequence ID" value="NZ_KQ956819.1"/>
</dbReference>
<evidence type="ECO:0008006" key="3">
    <source>
        <dbReference type="Google" id="ProtNLM"/>
    </source>
</evidence>
<organism evidence="1 2">
    <name type="scientific">Gardnerella vaginalis</name>
    <dbReference type="NCBI Taxonomy" id="2702"/>
    <lineage>
        <taxon>Bacteria</taxon>
        <taxon>Bacillati</taxon>
        <taxon>Actinomycetota</taxon>
        <taxon>Actinomycetes</taxon>
        <taxon>Bifidobacteriales</taxon>
        <taxon>Bifidobacteriaceae</taxon>
        <taxon>Gardnerella</taxon>
    </lineage>
</organism>
<comment type="caution">
    <text evidence="1">The sequence shown here is derived from an EMBL/GenBank/DDBJ whole genome shotgun (WGS) entry which is preliminary data.</text>
</comment>
<dbReference type="OrthoDB" id="3234009at2"/>
<protein>
    <recommendedName>
        <fullName evidence="3">CopG family transcriptional regulator</fullName>
    </recommendedName>
</protein>
<accession>A0A133NNL2</accession>
<reference evidence="1 2" key="1">
    <citation type="submission" date="2016-01" db="EMBL/GenBank/DDBJ databases">
        <authorList>
            <person name="Oliw E.H."/>
        </authorList>
    </citation>
    <scope>NUCLEOTIDE SEQUENCE [LARGE SCALE GENOMIC DNA]</scope>
    <source>
        <strain evidence="1 2">GED7760B</strain>
    </source>
</reference>
<dbReference type="AlphaFoldDB" id="A0A133NNL2"/>
<name>A0A133NNL2_GARVA</name>
<gene>
    <name evidence="1" type="ORF">HMPREF3216_00925</name>
</gene>
<dbReference type="EMBL" id="LRQA01000041">
    <property type="protein sequence ID" value="KXA17882.1"/>
    <property type="molecule type" value="Genomic_DNA"/>
</dbReference>
<evidence type="ECO:0000313" key="2">
    <source>
        <dbReference type="Proteomes" id="UP000070558"/>
    </source>
</evidence>
<sequence length="90" mass="10156">MNEENLLRKFGMTSEQIDKDVEVLEDENQDDGVIGPVYYGLHMASAQDEPLVSMTIKLPKAQLESITRASKNYHISRSEYVRRKLAGAVS</sequence>
<dbReference type="Proteomes" id="UP000070558">
    <property type="component" value="Unassembled WGS sequence"/>
</dbReference>
<proteinExistence type="predicted"/>